<dbReference type="EMBL" id="JAGRRH010000023">
    <property type="protein sequence ID" value="KAG7343801.1"/>
    <property type="molecule type" value="Genomic_DNA"/>
</dbReference>
<name>A0A9K3KID6_9STRA</name>
<evidence type="ECO:0000313" key="3">
    <source>
        <dbReference type="Proteomes" id="UP000693970"/>
    </source>
</evidence>
<sequence>MTLPHGGIIDGWLELAYVTPSLWKELREEVDHCYDNSNIFTFHLCREDDVDNSLLSSLVIQITTSNLNREDQCSDDKVVMVHPVLCNLLYLANSTELHSSVKNPETHLNIAPLPLVEFQPIISAMAKKYVSTDLPPWKLKPLQVEDLRGGDNCQIHLSIIYAEGYNDNDSPGAKSKISMDEQSFLTFIAGRIIKEGSIIFFHTVPYGYILAKVLKITSPQLNSSILETRQDLAYRITGSGKYQLFIEPPPSIDLDSVLSPEDGSLDNDDSVPGYEEFRDGIFDLLQIHPSDSTAAISGILLTGCSGVGKTRLALSVAALFRRQYLPEDNSQKTIQQGRTPSSFKLYYLSIQDLIFQSSSSSDLLQTVLSPNLQDCDMWILDDLHLLEMDDSEDAAAPNSNMELLMVRNALVQAIDRFRRTCRIIGITQNEQKLPTDLVKIDRLEKSVEMMPPTQPQRTRIWKSLLQRDGNTLPENVCLEWAEALTQLTPGCVARDLITAYQNAKDRSLIDRDSNNSLKWKHLFEAVRTIVPSQLAELDVIKPMALNWKLSDKEMHAQAFQNFGGYLQTKKHLYRHVVSPWRRFLSEMDGSVESSVGQTWLQPPPGVLFHGKSGTGKTEAAWCLAASLQLPMIQVRAADVLNKWLGGSESLLRSLFAKARSASPCILFLDEIDSLAGNREEQEEASDYSSRILSTLLNEMDGVSTSMIKSQVLVVACTNRLGSLDTALLRPGRLQEHVFMGLPTTEDLEQMLAMQFHRIPMDSSVVMKNVAATLFEKGATGADVKGLCREVCMKAMRDCSNASDDILVNSCHFSSAISDHFKVELDTERY</sequence>
<dbReference type="OrthoDB" id="5421at2759"/>
<dbReference type="InterPro" id="IPR003593">
    <property type="entry name" value="AAA+_ATPase"/>
</dbReference>
<evidence type="ECO:0000313" key="2">
    <source>
        <dbReference type="EMBL" id="KAG7343801.1"/>
    </source>
</evidence>
<keyword evidence="3" id="KW-1185">Reference proteome</keyword>
<dbReference type="SMART" id="SM00382">
    <property type="entry name" value="AAA"/>
    <property type="match status" value="2"/>
</dbReference>
<accession>A0A9K3KID6</accession>
<dbReference type="AlphaFoldDB" id="A0A9K3KID6"/>
<feature type="domain" description="AAA+ ATPase" evidence="1">
    <location>
        <begin position="602"/>
        <end position="743"/>
    </location>
</feature>
<dbReference type="PANTHER" id="PTHR23077">
    <property type="entry name" value="AAA-FAMILY ATPASE"/>
    <property type="match status" value="1"/>
</dbReference>
<dbReference type="PROSITE" id="PS00674">
    <property type="entry name" value="AAA"/>
    <property type="match status" value="1"/>
</dbReference>
<protein>
    <submittedName>
        <fullName evidence="2">ATPase AAA</fullName>
    </submittedName>
</protein>
<dbReference type="Proteomes" id="UP000693970">
    <property type="component" value="Unassembled WGS sequence"/>
</dbReference>
<organism evidence="2 3">
    <name type="scientific">Nitzschia inconspicua</name>
    <dbReference type="NCBI Taxonomy" id="303405"/>
    <lineage>
        <taxon>Eukaryota</taxon>
        <taxon>Sar</taxon>
        <taxon>Stramenopiles</taxon>
        <taxon>Ochrophyta</taxon>
        <taxon>Bacillariophyta</taxon>
        <taxon>Bacillariophyceae</taxon>
        <taxon>Bacillariophycidae</taxon>
        <taxon>Bacillariales</taxon>
        <taxon>Bacillariaceae</taxon>
        <taxon>Nitzschia</taxon>
    </lineage>
</organism>
<dbReference type="InterPro" id="IPR050168">
    <property type="entry name" value="AAA_ATPase_domain"/>
</dbReference>
<reference evidence="2" key="2">
    <citation type="submission" date="2021-04" db="EMBL/GenBank/DDBJ databases">
        <authorList>
            <person name="Podell S."/>
        </authorList>
    </citation>
    <scope>NUCLEOTIDE SEQUENCE</scope>
    <source>
        <strain evidence="2">Hildebrandi</strain>
    </source>
</reference>
<dbReference type="InterPro" id="IPR003960">
    <property type="entry name" value="ATPase_AAA_CS"/>
</dbReference>
<gene>
    <name evidence="2" type="ORF">IV203_021809</name>
</gene>
<dbReference type="Pfam" id="PF00004">
    <property type="entry name" value="AAA"/>
    <property type="match status" value="2"/>
</dbReference>
<comment type="caution">
    <text evidence="2">The sequence shown here is derived from an EMBL/GenBank/DDBJ whole genome shotgun (WGS) entry which is preliminary data.</text>
</comment>
<dbReference type="GO" id="GO:0005524">
    <property type="term" value="F:ATP binding"/>
    <property type="evidence" value="ECO:0007669"/>
    <property type="project" value="InterPro"/>
</dbReference>
<evidence type="ECO:0000259" key="1">
    <source>
        <dbReference type="SMART" id="SM00382"/>
    </source>
</evidence>
<dbReference type="FunFam" id="3.40.50.300:FF:001921">
    <property type="entry name" value="AAA ATPase domain-containing protein"/>
    <property type="match status" value="1"/>
</dbReference>
<reference evidence="2" key="1">
    <citation type="journal article" date="2021" name="Sci. Rep.">
        <title>Diploid genomic architecture of Nitzschia inconspicua, an elite biomass production diatom.</title>
        <authorList>
            <person name="Oliver A."/>
            <person name="Podell S."/>
            <person name="Pinowska A."/>
            <person name="Traller J.C."/>
            <person name="Smith S.R."/>
            <person name="McClure R."/>
            <person name="Beliaev A."/>
            <person name="Bohutskyi P."/>
            <person name="Hill E.A."/>
            <person name="Rabines A."/>
            <person name="Zheng H."/>
            <person name="Allen L.Z."/>
            <person name="Kuo A."/>
            <person name="Grigoriev I.V."/>
            <person name="Allen A.E."/>
            <person name="Hazlebeck D."/>
            <person name="Allen E.E."/>
        </authorList>
    </citation>
    <scope>NUCLEOTIDE SEQUENCE</scope>
    <source>
        <strain evidence="2">Hildebrandi</strain>
    </source>
</reference>
<proteinExistence type="predicted"/>
<dbReference type="PANTHER" id="PTHR23077:SF117">
    <property type="entry name" value="AAA+ ATPASE DOMAIN-CONTAINING PROTEIN"/>
    <property type="match status" value="1"/>
</dbReference>
<dbReference type="GO" id="GO:0016887">
    <property type="term" value="F:ATP hydrolysis activity"/>
    <property type="evidence" value="ECO:0007669"/>
    <property type="project" value="InterPro"/>
</dbReference>
<dbReference type="InterPro" id="IPR003959">
    <property type="entry name" value="ATPase_AAA_core"/>
</dbReference>
<feature type="domain" description="AAA+ ATPase" evidence="1">
    <location>
        <begin position="295"/>
        <end position="430"/>
    </location>
</feature>